<dbReference type="AlphaFoldDB" id="A0A2U1ZSC9"/>
<dbReference type="OrthoDB" id="3436442at2"/>
<dbReference type="RefSeq" id="WP_109228277.1">
    <property type="nucleotide sequence ID" value="NZ_PYHR01000002.1"/>
</dbReference>
<reference evidence="1 2" key="1">
    <citation type="submission" date="2018-03" db="EMBL/GenBank/DDBJ databases">
        <title>Genome assembly of novel Miniimonas species PCH200.</title>
        <authorList>
            <person name="Thakur V."/>
            <person name="Kumar V."/>
            <person name="Singh D."/>
        </authorList>
    </citation>
    <scope>NUCLEOTIDE SEQUENCE [LARGE SCALE GENOMIC DNA]</scope>
    <source>
        <strain evidence="1 2">PCH200</strain>
    </source>
</reference>
<gene>
    <name evidence="1" type="ORF">C8046_03550</name>
</gene>
<accession>A0A2U1ZSC9</accession>
<protein>
    <submittedName>
        <fullName evidence="1">Uncharacterized protein</fullName>
    </submittedName>
</protein>
<evidence type="ECO:0000313" key="2">
    <source>
        <dbReference type="Proteomes" id="UP000245166"/>
    </source>
</evidence>
<dbReference type="Proteomes" id="UP000245166">
    <property type="component" value="Unassembled WGS sequence"/>
</dbReference>
<organism evidence="1 2">
    <name type="scientific">Serinibacter arcticus</name>
    <dbReference type="NCBI Taxonomy" id="1655435"/>
    <lineage>
        <taxon>Bacteria</taxon>
        <taxon>Bacillati</taxon>
        <taxon>Actinomycetota</taxon>
        <taxon>Actinomycetes</taxon>
        <taxon>Micrococcales</taxon>
        <taxon>Beutenbergiaceae</taxon>
        <taxon>Serinibacter</taxon>
    </lineage>
</organism>
<sequence length="224" mass="23324">MRRTSRPTPLASRGTLAVLAVVAVALGALLWTRSSDAAPGTVAVGQVEVPVRVGDLTLVHGTALEGLDEMTCTAPDGSTQPLGADIVAGFSGGVAVQDPPPTLVAIDDFGYESFRSLYYARDVETLTAGGGECDAVIDEMAWVLLLTYPDTAGAASSLTAPLDSYDELLEPVEEMGWDYLGCLEREQGAECRAPVGRVVVHTGSPADPRSLTVWTEAFLAGLGS</sequence>
<keyword evidence="2" id="KW-1185">Reference proteome</keyword>
<proteinExistence type="predicted"/>
<comment type="caution">
    <text evidence="1">The sequence shown here is derived from an EMBL/GenBank/DDBJ whole genome shotgun (WGS) entry which is preliminary data.</text>
</comment>
<dbReference type="EMBL" id="PYHR01000002">
    <property type="protein sequence ID" value="PWD49894.1"/>
    <property type="molecule type" value="Genomic_DNA"/>
</dbReference>
<name>A0A2U1ZSC9_9MICO</name>
<evidence type="ECO:0000313" key="1">
    <source>
        <dbReference type="EMBL" id="PWD49894.1"/>
    </source>
</evidence>